<dbReference type="GO" id="GO:0008982">
    <property type="term" value="F:protein-N(PI)-phosphohistidine-sugar phosphotransferase activity"/>
    <property type="evidence" value="ECO:0007669"/>
    <property type="project" value="InterPro"/>
</dbReference>
<accession>A0A940STG7</accession>
<organism evidence="3 4">
    <name type="scientific">Vagococcus allomyrinae</name>
    <dbReference type="NCBI Taxonomy" id="2794353"/>
    <lineage>
        <taxon>Bacteria</taxon>
        <taxon>Bacillati</taxon>
        <taxon>Bacillota</taxon>
        <taxon>Bacilli</taxon>
        <taxon>Lactobacillales</taxon>
        <taxon>Enterococcaceae</taxon>
        <taxon>Vagococcus</taxon>
    </lineage>
</organism>
<dbReference type="Gene3D" id="3.40.50.2300">
    <property type="match status" value="1"/>
</dbReference>
<reference evidence="3" key="1">
    <citation type="submission" date="2020-12" db="EMBL/GenBank/DDBJ databases">
        <title>Vagococcus allomyrinae sp. nov. and Enterococcus lavae sp. nov., isolated from the larvae of Allomyrina dichotoma.</title>
        <authorList>
            <person name="Lee S.D."/>
        </authorList>
    </citation>
    <scope>NUCLEOTIDE SEQUENCE</scope>
    <source>
        <strain evidence="3">BWB3-3</strain>
    </source>
</reference>
<evidence type="ECO:0000313" key="4">
    <source>
        <dbReference type="Proteomes" id="UP000674938"/>
    </source>
</evidence>
<dbReference type="RefSeq" id="WP_209525167.1">
    <property type="nucleotide sequence ID" value="NZ_JAEEGA010000002.1"/>
</dbReference>
<evidence type="ECO:0000313" key="3">
    <source>
        <dbReference type="EMBL" id="MBP1040275.1"/>
    </source>
</evidence>
<protein>
    <submittedName>
        <fullName evidence="3">PTS sugar transporter subunit IIB</fullName>
    </submittedName>
</protein>
<dbReference type="GO" id="GO:0009401">
    <property type="term" value="P:phosphoenolpyruvate-dependent sugar phosphotransferase system"/>
    <property type="evidence" value="ECO:0007669"/>
    <property type="project" value="InterPro"/>
</dbReference>
<feature type="domain" description="Phosphotransferase system EIIB component type 2/3" evidence="2">
    <location>
        <begin position="5"/>
        <end position="79"/>
    </location>
</feature>
<evidence type="ECO:0000256" key="1">
    <source>
        <dbReference type="ARBA" id="ARBA00022679"/>
    </source>
</evidence>
<keyword evidence="1" id="KW-0808">Transferase</keyword>
<dbReference type="InterPro" id="IPR003501">
    <property type="entry name" value="PTS_EIIB_2/3"/>
</dbReference>
<dbReference type="AlphaFoldDB" id="A0A940STG7"/>
<keyword evidence="3" id="KW-0813">Transport</keyword>
<dbReference type="SUPFAM" id="SSF52794">
    <property type="entry name" value="PTS system IIB component-like"/>
    <property type="match status" value="1"/>
</dbReference>
<dbReference type="CDD" id="cd05566">
    <property type="entry name" value="PTS_IIB_galactitol"/>
    <property type="match status" value="1"/>
</dbReference>
<dbReference type="Proteomes" id="UP000674938">
    <property type="component" value="Unassembled WGS sequence"/>
</dbReference>
<evidence type="ECO:0000259" key="2">
    <source>
        <dbReference type="Pfam" id="PF02302"/>
    </source>
</evidence>
<keyword evidence="3" id="KW-0762">Sugar transport</keyword>
<name>A0A940STG7_9ENTE</name>
<dbReference type="EMBL" id="JAEEGA010000002">
    <property type="protein sequence ID" value="MBP1040275.1"/>
    <property type="molecule type" value="Genomic_DNA"/>
</dbReference>
<dbReference type="InterPro" id="IPR036095">
    <property type="entry name" value="PTS_EIIB-like_sf"/>
</dbReference>
<sequence length="97" mass="10521">MNRKRIYVCCGTGIATSTVITKKVSEFLDDEQIQYDISQYIVSDIPSKVANKKPDLVISSTTISADLGDVPVILGRSFLTGIGKDQTKAEILAILSN</sequence>
<proteinExistence type="predicted"/>
<gene>
    <name evidence="3" type="ORF">I6N95_04535</name>
</gene>
<dbReference type="Pfam" id="PF02302">
    <property type="entry name" value="PTS_IIB"/>
    <property type="match status" value="1"/>
</dbReference>
<comment type="caution">
    <text evidence="3">The sequence shown here is derived from an EMBL/GenBank/DDBJ whole genome shotgun (WGS) entry which is preliminary data.</text>
</comment>
<keyword evidence="4" id="KW-1185">Reference proteome</keyword>